<dbReference type="AlphaFoldDB" id="A0A5C4THX0"/>
<name>A0A5C4THX0_FRUSA</name>
<comment type="caution">
    <text evidence="1">The sequence shown here is derived from an EMBL/GenBank/DDBJ whole genome shotgun (WGS) entry which is preliminary data.</text>
</comment>
<proteinExistence type="predicted"/>
<sequence>MKIEEADFIAEASATEYAIKNFETTLADLKKKPVQVLQPMCDFIEAGINSDKISSAELFLPKSDITIKLQMSIINLPLEYAKNINKIMVGDGVVPVNVYMIIASPFINKSKMRIDELALSDEFVKNLPDMVTQFVDWTKLQLDQIEAHEAEAADEKSEDTAD</sequence>
<evidence type="ECO:0000313" key="2">
    <source>
        <dbReference type="Proteomes" id="UP000313312"/>
    </source>
</evidence>
<reference evidence="1 2" key="1">
    <citation type="submission" date="2018-05" db="EMBL/GenBank/DDBJ databases">
        <title>Lactobacillus sanfranciscensis Ah4 draft denome sequence.</title>
        <authorList>
            <person name="Zhang G."/>
        </authorList>
    </citation>
    <scope>NUCLEOTIDE SEQUENCE [LARGE SCALE GENOMIC DNA]</scope>
    <source>
        <strain evidence="1 2">Ah4</strain>
    </source>
</reference>
<organism evidence="1 2">
    <name type="scientific">Fructilactobacillus sanfranciscensis</name>
    <name type="common">Lactobacillus sanfranciscensis</name>
    <dbReference type="NCBI Taxonomy" id="1625"/>
    <lineage>
        <taxon>Bacteria</taxon>
        <taxon>Bacillati</taxon>
        <taxon>Bacillota</taxon>
        <taxon>Bacilli</taxon>
        <taxon>Lactobacillales</taxon>
        <taxon>Lactobacillaceae</taxon>
        <taxon>Fructilactobacillus</taxon>
    </lineage>
</organism>
<evidence type="ECO:0000313" key="1">
    <source>
        <dbReference type="EMBL" id="TNK89938.1"/>
    </source>
</evidence>
<dbReference type="Proteomes" id="UP000313312">
    <property type="component" value="Unassembled WGS sequence"/>
</dbReference>
<gene>
    <name evidence="1" type="ORF">DID87_06150</name>
</gene>
<protein>
    <submittedName>
        <fullName evidence="1">Uncharacterized protein</fullName>
    </submittedName>
</protein>
<dbReference type="EMBL" id="QFCR01000025">
    <property type="protein sequence ID" value="TNK89938.1"/>
    <property type="molecule type" value="Genomic_DNA"/>
</dbReference>
<dbReference type="RefSeq" id="WP_139555181.1">
    <property type="nucleotide sequence ID" value="NZ_JARBEV010000026.1"/>
</dbReference>
<accession>A0A5C4THX0</accession>